<feature type="domain" description="ABC3 transporter permease C-terminal" evidence="7">
    <location>
        <begin position="291"/>
        <end position="407"/>
    </location>
</feature>
<keyword evidence="3 6" id="KW-0812">Transmembrane</keyword>
<dbReference type="Pfam" id="PF02687">
    <property type="entry name" value="FtsX"/>
    <property type="match status" value="2"/>
</dbReference>
<keyword evidence="5 6" id="KW-0472">Membrane</keyword>
<organism evidence="9 10">
    <name type="scientific">Dyadobacter frigoris</name>
    <dbReference type="NCBI Taxonomy" id="2576211"/>
    <lineage>
        <taxon>Bacteria</taxon>
        <taxon>Pseudomonadati</taxon>
        <taxon>Bacteroidota</taxon>
        <taxon>Cytophagia</taxon>
        <taxon>Cytophagales</taxon>
        <taxon>Spirosomataceae</taxon>
        <taxon>Dyadobacter</taxon>
    </lineage>
</organism>
<evidence type="ECO:0000256" key="2">
    <source>
        <dbReference type="ARBA" id="ARBA00022475"/>
    </source>
</evidence>
<dbReference type="AlphaFoldDB" id="A0A4V6BJ17"/>
<dbReference type="OrthoDB" id="5933722at2"/>
<comment type="subcellular location">
    <subcellularLocation>
        <location evidence="1">Cell membrane</location>
        <topology evidence="1">Multi-pass membrane protein</topology>
    </subcellularLocation>
</comment>
<dbReference type="InterPro" id="IPR025857">
    <property type="entry name" value="MacB_PCD"/>
</dbReference>
<gene>
    <name evidence="9" type="ORF">FDK13_31455</name>
</gene>
<dbReference type="EMBL" id="SZVO01000022">
    <property type="protein sequence ID" value="TKT86963.1"/>
    <property type="molecule type" value="Genomic_DNA"/>
</dbReference>
<dbReference type="InterPro" id="IPR050250">
    <property type="entry name" value="Macrolide_Exporter_MacB"/>
</dbReference>
<feature type="transmembrane region" description="Helical" evidence="6">
    <location>
        <begin position="332"/>
        <end position="359"/>
    </location>
</feature>
<keyword evidence="2" id="KW-1003">Cell membrane</keyword>
<feature type="transmembrane region" description="Helical" evidence="6">
    <location>
        <begin position="755"/>
        <end position="775"/>
    </location>
</feature>
<feature type="domain" description="ABC3 transporter permease C-terminal" evidence="7">
    <location>
        <begin position="674"/>
        <end position="783"/>
    </location>
</feature>
<dbReference type="GO" id="GO:0022857">
    <property type="term" value="F:transmembrane transporter activity"/>
    <property type="evidence" value="ECO:0007669"/>
    <property type="project" value="TreeGrafter"/>
</dbReference>
<keyword evidence="10" id="KW-1185">Reference proteome</keyword>
<evidence type="ECO:0000259" key="7">
    <source>
        <dbReference type="Pfam" id="PF02687"/>
    </source>
</evidence>
<dbReference type="InterPro" id="IPR003838">
    <property type="entry name" value="ABC3_permease_C"/>
</dbReference>
<evidence type="ECO:0000256" key="4">
    <source>
        <dbReference type="ARBA" id="ARBA00022989"/>
    </source>
</evidence>
<proteinExistence type="predicted"/>
<name>A0A4V6BJ17_9BACT</name>
<accession>A0A4V6BJ17</accession>
<dbReference type="PANTHER" id="PTHR30572">
    <property type="entry name" value="MEMBRANE COMPONENT OF TRANSPORTER-RELATED"/>
    <property type="match status" value="1"/>
</dbReference>
<feature type="domain" description="MacB-like periplasmic core" evidence="8">
    <location>
        <begin position="437"/>
        <end position="638"/>
    </location>
</feature>
<evidence type="ECO:0000259" key="8">
    <source>
        <dbReference type="Pfam" id="PF12704"/>
    </source>
</evidence>
<feature type="domain" description="MacB-like periplasmic core" evidence="8">
    <location>
        <begin position="21"/>
        <end position="242"/>
    </location>
</feature>
<feature type="transmembrane region" description="Helical" evidence="6">
    <location>
        <begin position="427"/>
        <end position="447"/>
    </location>
</feature>
<dbReference type="GO" id="GO:0005886">
    <property type="term" value="C:plasma membrane"/>
    <property type="evidence" value="ECO:0007669"/>
    <property type="project" value="UniProtKB-SubCell"/>
</dbReference>
<protein>
    <submittedName>
        <fullName evidence="9">FtsX-like permease family protein</fullName>
    </submittedName>
</protein>
<feature type="transmembrane region" description="Helical" evidence="6">
    <location>
        <begin position="21"/>
        <end position="42"/>
    </location>
</feature>
<evidence type="ECO:0000313" key="9">
    <source>
        <dbReference type="EMBL" id="TKT86963.1"/>
    </source>
</evidence>
<feature type="transmembrane region" description="Helical" evidence="6">
    <location>
        <begin position="379"/>
        <end position="402"/>
    </location>
</feature>
<dbReference type="Proteomes" id="UP000304900">
    <property type="component" value="Unassembled WGS sequence"/>
</dbReference>
<dbReference type="RefSeq" id="WP_137343993.1">
    <property type="nucleotide sequence ID" value="NZ_BSQH01000023.1"/>
</dbReference>
<evidence type="ECO:0000256" key="1">
    <source>
        <dbReference type="ARBA" id="ARBA00004651"/>
    </source>
</evidence>
<dbReference type="Pfam" id="PF12704">
    <property type="entry name" value="MacB_PCD"/>
    <property type="match status" value="2"/>
</dbReference>
<feature type="transmembrane region" description="Helical" evidence="6">
    <location>
        <begin position="723"/>
        <end position="743"/>
    </location>
</feature>
<feature type="transmembrane region" description="Helical" evidence="6">
    <location>
        <begin position="285"/>
        <end position="307"/>
    </location>
</feature>
<dbReference type="PANTHER" id="PTHR30572:SF18">
    <property type="entry name" value="ABC-TYPE MACROLIDE FAMILY EXPORT SYSTEM PERMEASE COMPONENT 2"/>
    <property type="match status" value="1"/>
</dbReference>
<evidence type="ECO:0000313" key="10">
    <source>
        <dbReference type="Proteomes" id="UP000304900"/>
    </source>
</evidence>
<evidence type="ECO:0000256" key="5">
    <source>
        <dbReference type="ARBA" id="ARBA00023136"/>
    </source>
</evidence>
<reference evidence="9 10" key="1">
    <citation type="submission" date="2019-05" db="EMBL/GenBank/DDBJ databases">
        <title>Dyadobacter AR-3-8 sp. nov., isolated from arctic soil.</title>
        <authorList>
            <person name="Chaudhary D.K."/>
        </authorList>
    </citation>
    <scope>NUCLEOTIDE SEQUENCE [LARGE SCALE GENOMIC DNA]</scope>
    <source>
        <strain evidence="9 10">AR-3-8</strain>
    </source>
</reference>
<comment type="caution">
    <text evidence="9">The sequence shown here is derived from an EMBL/GenBank/DDBJ whole genome shotgun (WGS) entry which is preliminary data.</text>
</comment>
<keyword evidence="4 6" id="KW-1133">Transmembrane helix</keyword>
<evidence type="ECO:0000256" key="3">
    <source>
        <dbReference type="ARBA" id="ARBA00022692"/>
    </source>
</evidence>
<sequence>MLRNYLKIAFRNLAKNKGYGFINITGLAMGMAVAILIGLWIYDEISYDRFHKNYGRVAQIMQHQTYNGQIGTQSAVPFPLGPELKKSYGSDFKYVVRSTWSNRHVLAFGEKKLAKSGPYIEPDAPEMLTVKMLSGTVEGLNDPHSIMLSESVAKAFFGDKDPVDQLMKIDNRLDVKVTGVYEDMPHNSTFRGMQFMAPWSLYEIDSPWMKTNDDPWRSNSYQTFVQLNDNSDIEKVSAKIKDIKVKNIRPEQLKYKPEVFLNPMSEWHLYSEFKDGKRVGGLIEFVWLFGIIGSFVLLLACINFMNLSTARSEKRAKEVGIRKAIGSVRKQLIVQFFSESLIVVALAFVLAMVLVLLILPQFNDVADKKLEILWANPLFWLAGIGFSLLTAMIAGSYPALYLSSFQPVKVLKGTFKAGRFAAIPRKALVVVQFTVSIILIIGTTVVFQQIQFAKNRPVGYDRNGLIVISLSTPDIHNHFDAVKDELKKSGAIAEIAESGSPTTETWSSTSGFVWKGKDPSLSADFNFNEVSHDYGKTIGWRFKDGRDFSKEFSTDSSALIVNEAAVKFMGLKDPVGEMLTWNGKPMKIIGVTKDMLIQSPYAPIVPIFYSLSSGDGSIVTLKLNPQTNSSTALAQIEDVFKKYDTGSPFEYNFVDEQYATKFFNEERIGKLTTFFSILAIIISCLGIFGLASFTAEQRTKEIGVRKVLGASVTNLWRMLSTDFVVLVIISCIISTPIALYFLNGWLQKYEYRTEISPWIFIFASLGALIITLMTVSYQSIRAALLDPVKSLRSE</sequence>
<evidence type="ECO:0000256" key="6">
    <source>
        <dbReference type="SAM" id="Phobius"/>
    </source>
</evidence>
<feature type="transmembrane region" description="Helical" evidence="6">
    <location>
        <begin position="674"/>
        <end position="695"/>
    </location>
</feature>